<protein>
    <submittedName>
        <fullName evidence="2">Uncharacterized protein</fullName>
    </submittedName>
</protein>
<feature type="region of interest" description="Disordered" evidence="1">
    <location>
        <begin position="88"/>
        <end position="115"/>
    </location>
</feature>
<proteinExistence type="predicted"/>
<feature type="region of interest" description="Disordered" evidence="1">
    <location>
        <begin position="129"/>
        <end position="149"/>
    </location>
</feature>
<sequence length="149" mass="17468">MRLLPKALCLQLQQLLRLQGQTCSRLFLSQLRWPFLCLRLSLARQSKEQLKKWQMLKTLRVRKKRWTMKPPDLSLFGEDAVRMECVQIESSSESDESSGSDSSSSEVQVQQRDADAYCETVPEGETFFRHAKTSRVHRQNDHRVWQEAQ</sequence>
<evidence type="ECO:0000313" key="2">
    <source>
        <dbReference type="EMBL" id="CAK9112759.1"/>
    </source>
</evidence>
<organism evidence="2 3">
    <name type="scientific">Durusdinium trenchii</name>
    <dbReference type="NCBI Taxonomy" id="1381693"/>
    <lineage>
        <taxon>Eukaryota</taxon>
        <taxon>Sar</taxon>
        <taxon>Alveolata</taxon>
        <taxon>Dinophyceae</taxon>
        <taxon>Suessiales</taxon>
        <taxon>Symbiodiniaceae</taxon>
        <taxon>Durusdinium</taxon>
    </lineage>
</organism>
<evidence type="ECO:0000313" key="3">
    <source>
        <dbReference type="Proteomes" id="UP001642484"/>
    </source>
</evidence>
<reference evidence="2 3" key="1">
    <citation type="submission" date="2024-02" db="EMBL/GenBank/DDBJ databases">
        <authorList>
            <person name="Chen Y."/>
            <person name="Shah S."/>
            <person name="Dougan E. K."/>
            <person name="Thang M."/>
            <person name="Chan C."/>
        </authorList>
    </citation>
    <scope>NUCLEOTIDE SEQUENCE [LARGE SCALE GENOMIC DNA]</scope>
</reference>
<accession>A0ABP0SKR5</accession>
<evidence type="ECO:0000256" key="1">
    <source>
        <dbReference type="SAM" id="MobiDB-lite"/>
    </source>
</evidence>
<comment type="caution">
    <text evidence="2">The sequence shown here is derived from an EMBL/GenBank/DDBJ whole genome shotgun (WGS) entry which is preliminary data.</text>
</comment>
<dbReference type="EMBL" id="CAXAMN010027761">
    <property type="protein sequence ID" value="CAK9112759.1"/>
    <property type="molecule type" value="Genomic_DNA"/>
</dbReference>
<dbReference type="Proteomes" id="UP001642484">
    <property type="component" value="Unassembled WGS sequence"/>
</dbReference>
<name>A0ABP0SKR5_9DINO</name>
<keyword evidence="3" id="KW-1185">Reference proteome</keyword>
<feature type="compositionally biased region" description="Basic and acidic residues" evidence="1">
    <location>
        <begin position="138"/>
        <end position="149"/>
    </location>
</feature>
<gene>
    <name evidence="2" type="ORF">CCMP2556_LOCUS52247</name>
</gene>